<evidence type="ECO:0000256" key="5">
    <source>
        <dbReference type="RuleBase" id="RU000682"/>
    </source>
</evidence>
<accession>A0ABR3F9Q9</accession>
<reference evidence="8 9" key="1">
    <citation type="submission" date="2024-02" db="EMBL/GenBank/DDBJ databases">
        <title>A draft genome for the cacao thread blight pathogen Marasmius crinis-equi.</title>
        <authorList>
            <person name="Cohen S.P."/>
            <person name="Baruah I.K."/>
            <person name="Amoako-Attah I."/>
            <person name="Bukari Y."/>
            <person name="Meinhardt L.W."/>
            <person name="Bailey B.A."/>
        </authorList>
    </citation>
    <scope>NUCLEOTIDE SEQUENCE [LARGE SCALE GENOMIC DNA]</scope>
    <source>
        <strain evidence="8 9">GH-76</strain>
    </source>
</reference>
<organism evidence="8 9">
    <name type="scientific">Marasmius crinis-equi</name>
    <dbReference type="NCBI Taxonomy" id="585013"/>
    <lineage>
        <taxon>Eukaryota</taxon>
        <taxon>Fungi</taxon>
        <taxon>Dikarya</taxon>
        <taxon>Basidiomycota</taxon>
        <taxon>Agaricomycotina</taxon>
        <taxon>Agaricomycetes</taxon>
        <taxon>Agaricomycetidae</taxon>
        <taxon>Agaricales</taxon>
        <taxon>Marasmiineae</taxon>
        <taxon>Marasmiaceae</taxon>
        <taxon>Marasmius</taxon>
    </lineage>
</organism>
<evidence type="ECO:0000256" key="3">
    <source>
        <dbReference type="ARBA" id="ARBA00023242"/>
    </source>
</evidence>
<dbReference type="CDD" id="cd00086">
    <property type="entry name" value="homeodomain"/>
    <property type="match status" value="3"/>
</dbReference>
<protein>
    <recommendedName>
        <fullName evidence="7">Homeobox domain-containing protein</fullName>
    </recommendedName>
</protein>
<dbReference type="Proteomes" id="UP001465976">
    <property type="component" value="Unassembled WGS sequence"/>
</dbReference>
<keyword evidence="9" id="KW-1185">Reference proteome</keyword>
<dbReference type="InterPro" id="IPR051000">
    <property type="entry name" value="Homeobox_DNA-bind_prot"/>
</dbReference>
<dbReference type="SUPFAM" id="SSF46689">
    <property type="entry name" value="Homeodomain-like"/>
    <property type="match status" value="3"/>
</dbReference>
<dbReference type="InterPro" id="IPR009057">
    <property type="entry name" value="Homeodomain-like_sf"/>
</dbReference>
<dbReference type="SMART" id="SM00389">
    <property type="entry name" value="HOX"/>
    <property type="match status" value="3"/>
</dbReference>
<dbReference type="PROSITE" id="PS50071">
    <property type="entry name" value="HOMEOBOX_2"/>
    <property type="match status" value="3"/>
</dbReference>
<feature type="domain" description="Homeobox" evidence="7">
    <location>
        <begin position="293"/>
        <end position="353"/>
    </location>
</feature>
<proteinExistence type="predicted"/>
<evidence type="ECO:0000256" key="2">
    <source>
        <dbReference type="ARBA" id="ARBA00023155"/>
    </source>
</evidence>
<feature type="region of interest" description="Disordered" evidence="6">
    <location>
        <begin position="1"/>
        <end position="28"/>
    </location>
</feature>
<comment type="subcellular location">
    <subcellularLocation>
        <location evidence="4 5">Nucleus</location>
    </subcellularLocation>
</comment>
<dbReference type="InterPro" id="IPR017970">
    <property type="entry name" value="Homeobox_CS"/>
</dbReference>
<feature type="DNA-binding region" description="Homeobox" evidence="4">
    <location>
        <begin position="17"/>
        <end position="76"/>
    </location>
</feature>
<evidence type="ECO:0000259" key="7">
    <source>
        <dbReference type="PROSITE" id="PS50071"/>
    </source>
</evidence>
<dbReference type="PANTHER" id="PTHR24324:SF9">
    <property type="entry name" value="HOMEOBOX DOMAIN-CONTAINING PROTEIN"/>
    <property type="match status" value="1"/>
</dbReference>
<feature type="compositionally biased region" description="Polar residues" evidence="6">
    <location>
        <begin position="78"/>
        <end position="89"/>
    </location>
</feature>
<dbReference type="Pfam" id="PF00046">
    <property type="entry name" value="Homeodomain"/>
    <property type="match status" value="3"/>
</dbReference>
<evidence type="ECO:0000256" key="4">
    <source>
        <dbReference type="PROSITE-ProRule" id="PRU00108"/>
    </source>
</evidence>
<feature type="DNA-binding region" description="Homeobox" evidence="4">
    <location>
        <begin position="295"/>
        <end position="354"/>
    </location>
</feature>
<evidence type="ECO:0000313" key="9">
    <source>
        <dbReference type="Proteomes" id="UP001465976"/>
    </source>
</evidence>
<feature type="region of interest" description="Disordered" evidence="6">
    <location>
        <begin position="239"/>
        <end position="304"/>
    </location>
</feature>
<name>A0ABR3F9Q9_9AGAR</name>
<keyword evidence="2 4" id="KW-0371">Homeobox</keyword>
<feature type="domain" description="Homeobox" evidence="7">
    <location>
        <begin position="15"/>
        <end position="75"/>
    </location>
</feature>
<dbReference type="InterPro" id="IPR001356">
    <property type="entry name" value="HD"/>
</dbReference>
<keyword evidence="3 4" id="KW-0539">Nucleus</keyword>
<feature type="region of interest" description="Disordered" evidence="6">
    <location>
        <begin position="67"/>
        <end position="92"/>
    </location>
</feature>
<evidence type="ECO:0000256" key="6">
    <source>
        <dbReference type="SAM" id="MobiDB-lite"/>
    </source>
</evidence>
<feature type="DNA-binding region" description="Homeobox" evidence="4">
    <location>
        <begin position="152"/>
        <end position="211"/>
    </location>
</feature>
<feature type="domain" description="Homeobox" evidence="7">
    <location>
        <begin position="150"/>
        <end position="210"/>
    </location>
</feature>
<dbReference type="EMBL" id="JBAHYK010000689">
    <property type="protein sequence ID" value="KAL0571976.1"/>
    <property type="molecule type" value="Genomic_DNA"/>
</dbReference>
<dbReference type="PANTHER" id="PTHR24324">
    <property type="entry name" value="HOMEOBOX PROTEIN HHEX"/>
    <property type="match status" value="1"/>
</dbReference>
<sequence length="480" mass="54067">MPPVAHSSPSDVSRDRQKKPRHRHSPAQLAALNELYERDEHPALELRISLAERLGMETKTVNAWFQNKRASSKKRTVNRTAPESESPPINSILPPNHPAMNHHEEYFEDDHYPLIDLAQRPSLQSSNPALGWSQFYGSSPDHAQILTDNEAARRMRIRPSPEQTEELRKLFQVAAHPSTEQRQALADRIGMRYQSVTNWFQNQRSIAKKKKEDEVYHPDMPLTDGRAYAAFPPPSHFHPSLGFPSSTSHPSLPHAPTQMRRSVSPAFSYQEENHSFSRRSNPRRSATPYSVSVTSRPRRTRPEPHQLAALNELYQRNAHPSVEERTALAQEVGMDLGKVTNWFRNLRQTRRRHAKKAGSGDEDDYYPNGVEGYPSVSRAGSPFHSSSSSTNENDTAPGTFSGSEDEDQEAVTPRSESPSIPAENTYACPLPSLPRMSLKTLSLAAVEPSLADSESMLLKSGIKIEDAMLLLTFHRQDVRI</sequence>
<dbReference type="PROSITE" id="PS00027">
    <property type="entry name" value="HOMEOBOX_1"/>
    <property type="match status" value="2"/>
</dbReference>
<feature type="compositionally biased region" description="Basic residues" evidence="6">
    <location>
        <begin position="16"/>
        <end position="25"/>
    </location>
</feature>
<evidence type="ECO:0000256" key="1">
    <source>
        <dbReference type="ARBA" id="ARBA00023125"/>
    </source>
</evidence>
<keyword evidence="1 4" id="KW-0238">DNA-binding</keyword>
<comment type="caution">
    <text evidence="8">The sequence shown here is derived from an EMBL/GenBank/DDBJ whole genome shotgun (WGS) entry which is preliminary data.</text>
</comment>
<feature type="compositionally biased region" description="Polar residues" evidence="6">
    <location>
        <begin position="383"/>
        <end position="402"/>
    </location>
</feature>
<feature type="region of interest" description="Disordered" evidence="6">
    <location>
        <begin position="349"/>
        <end position="425"/>
    </location>
</feature>
<dbReference type="Gene3D" id="1.10.10.60">
    <property type="entry name" value="Homeodomain-like"/>
    <property type="match status" value="3"/>
</dbReference>
<gene>
    <name evidence="8" type="ORF">V5O48_009978</name>
</gene>
<evidence type="ECO:0000313" key="8">
    <source>
        <dbReference type="EMBL" id="KAL0571976.1"/>
    </source>
</evidence>